<evidence type="ECO:0008006" key="4">
    <source>
        <dbReference type="Google" id="ProtNLM"/>
    </source>
</evidence>
<evidence type="ECO:0000256" key="1">
    <source>
        <dbReference type="SAM" id="SignalP"/>
    </source>
</evidence>
<keyword evidence="1" id="KW-0732">Signal</keyword>
<evidence type="ECO:0000313" key="2">
    <source>
        <dbReference type="EMBL" id="PIO72874.1"/>
    </source>
</evidence>
<dbReference type="EMBL" id="KZ345579">
    <property type="protein sequence ID" value="PIO72874.1"/>
    <property type="molecule type" value="Genomic_DNA"/>
</dbReference>
<keyword evidence="3" id="KW-1185">Reference proteome</keyword>
<feature type="signal peptide" evidence="1">
    <location>
        <begin position="1"/>
        <end position="25"/>
    </location>
</feature>
<dbReference type="OrthoDB" id="5984008at2759"/>
<evidence type="ECO:0000313" key="3">
    <source>
        <dbReference type="Proteomes" id="UP000230423"/>
    </source>
</evidence>
<dbReference type="Gene3D" id="3.40.50.2300">
    <property type="match status" value="2"/>
</dbReference>
<protein>
    <recommendedName>
        <fullName evidence="4">Receptor ligand binding region domain-containing protein</fullName>
    </recommendedName>
</protein>
<dbReference type="AlphaFoldDB" id="A0A2G9URJ2"/>
<dbReference type="SUPFAM" id="SSF53822">
    <property type="entry name" value="Periplasmic binding protein-like I"/>
    <property type="match status" value="1"/>
</dbReference>
<sequence length="326" mass="36299">MTATSSFRFIVLPFLVAVLINFSSQYPAKVIIKSFTTSSDEANVAVRALQFAADEINAGNEVPFRLSYDHYDVDPGSSEGWNVVSTVCRELKEGGMTLISIDSGRGNEAMRGLADTLEMPLISLTAPLYPQDPPNLILIDTTSSSRQQKFLAAVRTAQFSQANYHYVVANFDFLPYDVEMFQNGNINISGFQLINKESRAYWNLKKHLKKLDDNFINNYDDVDSRGALAYDAMLVAWTGFSKCLASNDSLFHGTFRHGRFFNRGYPGIYCDPLADRIHPARPFASFEHGRTVTKALRGMSIDSKHGTLTGTIEFDRDCTGCVNFAA</sequence>
<feature type="chain" id="PRO_5013661579" description="Receptor ligand binding region domain-containing protein" evidence="1">
    <location>
        <begin position="26"/>
        <end position="326"/>
    </location>
</feature>
<name>A0A2G9URJ2_TELCI</name>
<proteinExistence type="predicted"/>
<organism evidence="2 3">
    <name type="scientific">Teladorsagia circumcincta</name>
    <name type="common">Brown stomach worm</name>
    <name type="synonym">Ostertagia circumcincta</name>
    <dbReference type="NCBI Taxonomy" id="45464"/>
    <lineage>
        <taxon>Eukaryota</taxon>
        <taxon>Metazoa</taxon>
        <taxon>Ecdysozoa</taxon>
        <taxon>Nematoda</taxon>
        <taxon>Chromadorea</taxon>
        <taxon>Rhabditida</taxon>
        <taxon>Rhabditina</taxon>
        <taxon>Rhabditomorpha</taxon>
        <taxon>Strongyloidea</taxon>
        <taxon>Trichostrongylidae</taxon>
        <taxon>Teladorsagia</taxon>
    </lineage>
</organism>
<accession>A0A2G9URJ2</accession>
<dbReference type="InterPro" id="IPR028082">
    <property type="entry name" value="Peripla_BP_I"/>
</dbReference>
<reference evidence="2 3" key="1">
    <citation type="submission" date="2015-09" db="EMBL/GenBank/DDBJ databases">
        <title>Draft genome of the parasitic nematode Teladorsagia circumcincta isolate WARC Sus (inbred).</title>
        <authorList>
            <person name="Mitreva M."/>
        </authorList>
    </citation>
    <scope>NUCLEOTIDE SEQUENCE [LARGE SCALE GENOMIC DNA]</scope>
    <source>
        <strain evidence="2 3">S</strain>
    </source>
</reference>
<dbReference type="Proteomes" id="UP000230423">
    <property type="component" value="Unassembled WGS sequence"/>
</dbReference>
<gene>
    <name evidence="2" type="ORF">TELCIR_05178</name>
</gene>